<dbReference type="AlphaFoldDB" id="W2YAS1"/>
<accession>W2YAS1</accession>
<dbReference type="Proteomes" id="UP000018948">
    <property type="component" value="Unassembled WGS sequence"/>
</dbReference>
<comment type="caution">
    <text evidence="1">The sequence shown here is derived from an EMBL/GenBank/DDBJ whole genome shotgun (WGS) entry which is preliminary data.</text>
</comment>
<name>W2YAS1_PHYNI</name>
<gene>
    <name evidence="1" type="ORF">F442_19462</name>
</gene>
<evidence type="ECO:0000313" key="1">
    <source>
        <dbReference type="EMBL" id="ETP31708.1"/>
    </source>
</evidence>
<evidence type="ECO:0000313" key="2">
    <source>
        <dbReference type="Proteomes" id="UP000018948"/>
    </source>
</evidence>
<organism evidence="1 2">
    <name type="scientific">Phytophthora nicotianae P10297</name>
    <dbReference type="NCBI Taxonomy" id="1317064"/>
    <lineage>
        <taxon>Eukaryota</taxon>
        <taxon>Sar</taxon>
        <taxon>Stramenopiles</taxon>
        <taxon>Oomycota</taxon>
        <taxon>Peronosporomycetes</taxon>
        <taxon>Peronosporales</taxon>
        <taxon>Peronosporaceae</taxon>
        <taxon>Phytophthora</taxon>
    </lineage>
</organism>
<proteinExistence type="predicted"/>
<protein>
    <submittedName>
        <fullName evidence="1">Uncharacterized protein</fullName>
    </submittedName>
</protein>
<dbReference type="EMBL" id="ANIY01004060">
    <property type="protein sequence ID" value="ETP31708.1"/>
    <property type="molecule type" value="Genomic_DNA"/>
</dbReference>
<reference evidence="1 2" key="1">
    <citation type="submission" date="2013-11" db="EMBL/GenBank/DDBJ databases">
        <title>The Genome Sequence of Phytophthora parasitica P10297.</title>
        <authorList>
            <consortium name="The Broad Institute Genomics Platform"/>
            <person name="Russ C."/>
            <person name="Tyler B."/>
            <person name="Panabieres F."/>
            <person name="Shan W."/>
            <person name="Tripathy S."/>
            <person name="Grunwald N."/>
            <person name="Machado M."/>
            <person name="Johnson C.S."/>
            <person name="Walker B."/>
            <person name="Young S.K."/>
            <person name="Zeng Q."/>
            <person name="Gargeya S."/>
            <person name="Fitzgerald M."/>
            <person name="Haas B."/>
            <person name="Abouelleil A."/>
            <person name="Allen A.W."/>
            <person name="Alvarado L."/>
            <person name="Arachchi H.M."/>
            <person name="Berlin A.M."/>
            <person name="Chapman S.B."/>
            <person name="Gainer-Dewar J."/>
            <person name="Goldberg J."/>
            <person name="Griggs A."/>
            <person name="Gujja S."/>
            <person name="Hansen M."/>
            <person name="Howarth C."/>
            <person name="Imamovic A."/>
            <person name="Ireland A."/>
            <person name="Larimer J."/>
            <person name="McCowan C."/>
            <person name="Murphy C."/>
            <person name="Pearson M."/>
            <person name="Poon T.W."/>
            <person name="Priest M."/>
            <person name="Roberts A."/>
            <person name="Saif S."/>
            <person name="Shea T."/>
            <person name="Sisk P."/>
            <person name="Sykes S."/>
            <person name="Wortman J."/>
            <person name="Nusbaum C."/>
            <person name="Birren B."/>
        </authorList>
    </citation>
    <scope>NUCLEOTIDE SEQUENCE [LARGE SCALE GENOMIC DNA]</scope>
    <source>
        <strain evidence="1 2">P10297</strain>
    </source>
</reference>
<sequence length="85" mass="10057">MDRDQYLSDVFKCASIVPKKGRYDPAKRSSPDSLAEAWELFAVKIRRKPEQWLRKLRKREADILEYNIEGSKMEIHLQSMSEDNL</sequence>